<dbReference type="Proteomes" id="UP000332933">
    <property type="component" value="Unassembled WGS sequence"/>
</dbReference>
<dbReference type="AlphaFoldDB" id="A0A485KS22"/>
<dbReference type="EMBL" id="VJMH01005235">
    <property type="protein sequence ID" value="KAF0698507.1"/>
    <property type="molecule type" value="Genomic_DNA"/>
</dbReference>
<name>A0A485KS22_9STRA</name>
<keyword evidence="1" id="KW-0175">Coiled coil</keyword>
<protein>
    <submittedName>
        <fullName evidence="3">Aste57867_10874 protein</fullName>
    </submittedName>
</protein>
<feature type="coiled-coil region" evidence="1">
    <location>
        <begin position="205"/>
        <end position="254"/>
    </location>
</feature>
<evidence type="ECO:0000256" key="1">
    <source>
        <dbReference type="SAM" id="Coils"/>
    </source>
</evidence>
<organism evidence="3 4">
    <name type="scientific">Aphanomyces stellatus</name>
    <dbReference type="NCBI Taxonomy" id="120398"/>
    <lineage>
        <taxon>Eukaryota</taxon>
        <taxon>Sar</taxon>
        <taxon>Stramenopiles</taxon>
        <taxon>Oomycota</taxon>
        <taxon>Saprolegniomycetes</taxon>
        <taxon>Saprolegniales</taxon>
        <taxon>Verrucalvaceae</taxon>
        <taxon>Aphanomyces</taxon>
    </lineage>
</organism>
<dbReference type="OrthoDB" id="68593at2759"/>
<accession>A0A485KS22</accession>
<gene>
    <name evidence="3" type="primary">Aste57867_10874</name>
    <name evidence="2" type="ORF">As57867_010834</name>
    <name evidence="3" type="ORF">ASTE57867_10874</name>
</gene>
<sequence>MTTPMLLRLSPLRLLRTNIRRRRLSSKASDKPTKKAEEPVPFFMAKQDTLTTRLMGSDWGDRRGQPVSFSMKVYWTIFGFVIVNGVYAHYTGKDEFELYHDTKHAVKELLFGKDRSNEHVIVAQVEEDKALADQVASAQTPAVASEPVVVAPAHAVVEEETAPLPPLPSSSGVGLMSSQRASAPSPLFGQLSRSGPRAPRVALTKEQLTFELQALRDQERQSRAELRSGSLRDMDVISAEIREIEALKAELKRRLKAHR</sequence>
<reference evidence="3 4" key="1">
    <citation type="submission" date="2019-03" db="EMBL/GenBank/DDBJ databases">
        <authorList>
            <person name="Gaulin E."/>
            <person name="Dumas B."/>
        </authorList>
    </citation>
    <scope>NUCLEOTIDE SEQUENCE [LARGE SCALE GENOMIC DNA]</scope>
    <source>
        <strain evidence="3">CBS 568.67</strain>
    </source>
</reference>
<keyword evidence="4" id="KW-1185">Reference proteome</keyword>
<evidence type="ECO:0000313" key="2">
    <source>
        <dbReference type="EMBL" id="KAF0698507.1"/>
    </source>
</evidence>
<dbReference type="EMBL" id="CAADRA010005256">
    <property type="protein sequence ID" value="VFT87742.1"/>
    <property type="molecule type" value="Genomic_DNA"/>
</dbReference>
<proteinExistence type="predicted"/>
<evidence type="ECO:0000313" key="4">
    <source>
        <dbReference type="Proteomes" id="UP000332933"/>
    </source>
</evidence>
<evidence type="ECO:0000313" key="3">
    <source>
        <dbReference type="EMBL" id="VFT87742.1"/>
    </source>
</evidence>
<reference evidence="2" key="2">
    <citation type="submission" date="2019-06" db="EMBL/GenBank/DDBJ databases">
        <title>Genomics analysis of Aphanomyces spp. identifies a new class of oomycete effector associated with host adaptation.</title>
        <authorList>
            <person name="Gaulin E."/>
        </authorList>
    </citation>
    <scope>NUCLEOTIDE SEQUENCE</scope>
    <source>
        <strain evidence="2">CBS 578.67</strain>
    </source>
</reference>